<dbReference type="EMBL" id="QKQS01000001">
    <property type="protein sequence ID" value="PZA13968.1"/>
    <property type="molecule type" value="Genomic_DNA"/>
</dbReference>
<sequence length="70" mass="7384">MPDLIAFDPSDEVEAHLTEVDGVLCAVFGVAGDRGVVMPLVLLLHVMTLIEGVSAQLNIAINEADTATKH</sequence>
<accession>A0A323V1F1</accession>
<dbReference type="Proteomes" id="UP000248134">
    <property type="component" value="Unassembled WGS sequence"/>
</dbReference>
<evidence type="ECO:0000313" key="2">
    <source>
        <dbReference type="Proteomes" id="UP000248134"/>
    </source>
</evidence>
<reference evidence="1 2" key="1">
    <citation type="submission" date="2018-06" db="EMBL/GenBank/DDBJ databases">
        <title>Draft Whole-Genome Sequence of the purple photosynthetic bacterium Rhodospeudomonas palustris XCP.</title>
        <authorList>
            <person name="Rayyan A."/>
            <person name="Meyer T.E."/>
            <person name="Kyndt J.A."/>
        </authorList>
    </citation>
    <scope>NUCLEOTIDE SEQUENCE [LARGE SCALE GENOMIC DNA]</scope>
    <source>
        <strain evidence="1 2">XCP</strain>
    </source>
</reference>
<dbReference type="RefSeq" id="WP_110783986.1">
    <property type="nucleotide sequence ID" value="NZ_QKQS01000001.1"/>
</dbReference>
<gene>
    <name evidence="1" type="ORF">DNX69_00640</name>
</gene>
<proteinExistence type="predicted"/>
<organism evidence="1 2">
    <name type="scientific">Rhodopseudomonas palustris</name>
    <dbReference type="NCBI Taxonomy" id="1076"/>
    <lineage>
        <taxon>Bacteria</taxon>
        <taxon>Pseudomonadati</taxon>
        <taxon>Pseudomonadota</taxon>
        <taxon>Alphaproteobacteria</taxon>
        <taxon>Hyphomicrobiales</taxon>
        <taxon>Nitrobacteraceae</taxon>
        <taxon>Rhodopseudomonas</taxon>
    </lineage>
</organism>
<name>A0A323V1F1_RHOPL</name>
<comment type="caution">
    <text evidence="1">The sequence shown here is derived from an EMBL/GenBank/DDBJ whole genome shotgun (WGS) entry which is preliminary data.</text>
</comment>
<dbReference type="AlphaFoldDB" id="A0A323V1F1"/>
<protein>
    <submittedName>
        <fullName evidence="1">Uncharacterized protein</fullName>
    </submittedName>
</protein>
<evidence type="ECO:0000313" key="1">
    <source>
        <dbReference type="EMBL" id="PZA13968.1"/>
    </source>
</evidence>